<feature type="transmembrane region" description="Helical" evidence="8">
    <location>
        <begin position="9"/>
        <end position="28"/>
    </location>
</feature>
<keyword evidence="5 8" id="KW-0472">Membrane</keyword>
<evidence type="ECO:0000313" key="10">
    <source>
        <dbReference type="EMBL" id="MFD2258437.1"/>
    </source>
</evidence>
<dbReference type="InterPro" id="IPR008250">
    <property type="entry name" value="ATPase_P-typ_transduc_dom_A_sf"/>
</dbReference>
<dbReference type="PRINTS" id="PR00119">
    <property type="entry name" value="CATATPASE"/>
</dbReference>
<evidence type="ECO:0000256" key="1">
    <source>
        <dbReference type="ARBA" id="ARBA00004370"/>
    </source>
</evidence>
<dbReference type="InterPro" id="IPR023214">
    <property type="entry name" value="HAD_sf"/>
</dbReference>
<dbReference type="EC" id="7.2.2.12" evidence="6"/>
<comment type="subcellular location">
    <subcellularLocation>
        <location evidence="8">Cell membrane</location>
    </subcellularLocation>
    <subcellularLocation>
        <location evidence="1">Membrane</location>
    </subcellularLocation>
</comment>
<keyword evidence="8" id="KW-1003">Cell membrane</keyword>
<evidence type="ECO:0000259" key="9">
    <source>
        <dbReference type="Pfam" id="PF00122"/>
    </source>
</evidence>
<feature type="transmembrane region" description="Helical" evidence="8">
    <location>
        <begin position="562"/>
        <end position="581"/>
    </location>
</feature>
<dbReference type="InterPro" id="IPR051014">
    <property type="entry name" value="Cation_Transport_ATPase_IB"/>
</dbReference>
<keyword evidence="3 8" id="KW-0812">Transmembrane</keyword>
<keyword evidence="8" id="KW-0479">Metal-binding</keyword>
<accession>A0ABW5DBR2</accession>
<dbReference type="InterPro" id="IPR023299">
    <property type="entry name" value="ATPase_P-typ_cyto_dom_N"/>
</dbReference>
<dbReference type="SUPFAM" id="SSF56784">
    <property type="entry name" value="HAD-like"/>
    <property type="match status" value="1"/>
</dbReference>
<evidence type="ECO:0000256" key="4">
    <source>
        <dbReference type="ARBA" id="ARBA00022989"/>
    </source>
</evidence>
<protein>
    <recommendedName>
        <fullName evidence="6">P-type Zn(2+) transporter</fullName>
        <ecNumber evidence="6">7.2.2.12</ecNumber>
    </recommendedName>
</protein>
<dbReference type="EMBL" id="JBHUIR010000005">
    <property type="protein sequence ID" value="MFD2258437.1"/>
    <property type="molecule type" value="Genomic_DNA"/>
</dbReference>
<comment type="caution">
    <text evidence="10">The sequence shown here is derived from an EMBL/GenBank/DDBJ whole genome shotgun (WGS) entry which is preliminary data.</text>
</comment>
<dbReference type="PANTHER" id="PTHR48085:SF5">
    <property type="entry name" value="CADMIUM_ZINC-TRANSPORTING ATPASE HMA4-RELATED"/>
    <property type="match status" value="1"/>
</dbReference>
<dbReference type="Proteomes" id="UP001597373">
    <property type="component" value="Unassembled WGS sequence"/>
</dbReference>
<dbReference type="PANTHER" id="PTHR48085">
    <property type="entry name" value="CADMIUM/ZINC-TRANSPORTING ATPASE HMA2-RELATED"/>
    <property type="match status" value="1"/>
</dbReference>
<evidence type="ECO:0000313" key="11">
    <source>
        <dbReference type="Proteomes" id="UP001597373"/>
    </source>
</evidence>
<dbReference type="InterPro" id="IPR018303">
    <property type="entry name" value="ATPase_P-typ_P_site"/>
</dbReference>
<dbReference type="NCBIfam" id="TIGR01525">
    <property type="entry name" value="ATPase-IB_hvy"/>
    <property type="match status" value="1"/>
</dbReference>
<dbReference type="PROSITE" id="PS00154">
    <property type="entry name" value="ATPASE_E1_E2"/>
    <property type="match status" value="1"/>
</dbReference>
<dbReference type="Pfam" id="PF00702">
    <property type="entry name" value="Hydrolase"/>
    <property type="match status" value="1"/>
</dbReference>
<keyword evidence="11" id="KW-1185">Reference proteome</keyword>
<dbReference type="Gene3D" id="3.40.50.1000">
    <property type="entry name" value="HAD superfamily/HAD-like"/>
    <property type="match status" value="1"/>
</dbReference>
<dbReference type="Gene3D" id="2.70.150.10">
    <property type="entry name" value="Calcium-transporting ATPase, cytoplasmic transduction domain A"/>
    <property type="match status" value="1"/>
</dbReference>
<proteinExistence type="inferred from homology"/>
<dbReference type="InterPro" id="IPR027256">
    <property type="entry name" value="P-typ_ATPase_IB"/>
</dbReference>
<dbReference type="RefSeq" id="WP_345099974.1">
    <property type="nucleotide sequence ID" value="NZ_BAABGS010000073.1"/>
</dbReference>
<dbReference type="NCBIfam" id="TIGR01494">
    <property type="entry name" value="ATPase_P-type"/>
    <property type="match status" value="1"/>
</dbReference>
<dbReference type="InterPro" id="IPR059000">
    <property type="entry name" value="ATPase_P-type_domA"/>
</dbReference>
<organism evidence="10 11">
    <name type="scientific">Chelativorans composti</name>
    <dbReference type="NCBI Taxonomy" id="768533"/>
    <lineage>
        <taxon>Bacteria</taxon>
        <taxon>Pseudomonadati</taxon>
        <taxon>Pseudomonadota</taxon>
        <taxon>Alphaproteobacteria</taxon>
        <taxon>Hyphomicrobiales</taxon>
        <taxon>Phyllobacteriaceae</taxon>
        <taxon>Chelativorans</taxon>
    </lineage>
</organism>
<dbReference type="SUPFAM" id="SSF81665">
    <property type="entry name" value="Calcium ATPase, transmembrane domain M"/>
    <property type="match status" value="1"/>
</dbReference>
<evidence type="ECO:0000256" key="7">
    <source>
        <dbReference type="ARBA" id="ARBA00047308"/>
    </source>
</evidence>
<keyword evidence="8" id="KW-0067">ATP-binding</keyword>
<name>A0ABW5DBR2_9HYPH</name>
<feature type="transmembrane region" description="Helical" evidence="8">
    <location>
        <begin position="60"/>
        <end position="77"/>
    </location>
</feature>
<dbReference type="SUPFAM" id="SSF81653">
    <property type="entry name" value="Calcium ATPase, transduction domain A"/>
    <property type="match status" value="1"/>
</dbReference>
<evidence type="ECO:0000256" key="5">
    <source>
        <dbReference type="ARBA" id="ARBA00023136"/>
    </source>
</evidence>
<gene>
    <name evidence="10" type="ORF">ACFSMZ_01460</name>
</gene>
<evidence type="ECO:0000256" key="6">
    <source>
        <dbReference type="ARBA" id="ARBA00039097"/>
    </source>
</evidence>
<dbReference type="Pfam" id="PF00122">
    <property type="entry name" value="E1-E2_ATPase"/>
    <property type="match status" value="1"/>
</dbReference>
<comment type="catalytic activity">
    <reaction evidence="7">
        <text>Zn(2+)(in) + ATP + H2O = Zn(2+)(out) + ADP + phosphate + H(+)</text>
        <dbReference type="Rhea" id="RHEA:20621"/>
        <dbReference type="ChEBI" id="CHEBI:15377"/>
        <dbReference type="ChEBI" id="CHEBI:15378"/>
        <dbReference type="ChEBI" id="CHEBI:29105"/>
        <dbReference type="ChEBI" id="CHEBI:30616"/>
        <dbReference type="ChEBI" id="CHEBI:43474"/>
        <dbReference type="ChEBI" id="CHEBI:456216"/>
        <dbReference type="EC" id="7.2.2.12"/>
    </reaction>
</comment>
<feature type="transmembrane region" description="Helical" evidence="8">
    <location>
        <begin position="229"/>
        <end position="248"/>
    </location>
</feature>
<feature type="transmembrane region" description="Helical" evidence="8">
    <location>
        <begin position="34"/>
        <end position="53"/>
    </location>
</feature>
<comment type="similarity">
    <text evidence="2 8">Belongs to the cation transport ATPase (P-type) (TC 3.A.3) family. Type IB subfamily.</text>
</comment>
<dbReference type="InterPro" id="IPR023298">
    <property type="entry name" value="ATPase_P-typ_TM_dom_sf"/>
</dbReference>
<feature type="domain" description="P-type ATPase A" evidence="9">
    <location>
        <begin position="115"/>
        <end position="212"/>
    </location>
</feature>
<reference evidence="11" key="1">
    <citation type="journal article" date="2019" name="Int. J. Syst. Evol. Microbiol.">
        <title>The Global Catalogue of Microorganisms (GCM) 10K type strain sequencing project: providing services to taxonomists for standard genome sequencing and annotation.</title>
        <authorList>
            <consortium name="The Broad Institute Genomics Platform"/>
            <consortium name="The Broad Institute Genome Sequencing Center for Infectious Disease"/>
            <person name="Wu L."/>
            <person name="Ma J."/>
        </authorList>
    </citation>
    <scope>NUCLEOTIDE SEQUENCE [LARGE SCALE GENOMIC DNA]</scope>
    <source>
        <strain evidence="11">KCTC 23707</strain>
    </source>
</reference>
<evidence type="ECO:0000256" key="8">
    <source>
        <dbReference type="RuleBase" id="RU362081"/>
    </source>
</evidence>
<feature type="transmembrane region" description="Helical" evidence="8">
    <location>
        <begin position="254"/>
        <end position="276"/>
    </location>
</feature>
<dbReference type="Gene3D" id="3.40.1110.10">
    <property type="entry name" value="Calcium-transporting ATPase, cytoplasmic domain N"/>
    <property type="match status" value="1"/>
</dbReference>
<keyword evidence="4 8" id="KW-1133">Transmembrane helix</keyword>
<evidence type="ECO:0000256" key="3">
    <source>
        <dbReference type="ARBA" id="ARBA00022692"/>
    </source>
</evidence>
<dbReference type="InterPro" id="IPR001757">
    <property type="entry name" value="P_typ_ATPase"/>
</dbReference>
<sequence>MQILSSRTFLVAVATAGLIGGFVFWLAGTPSADWIWSAGTAIVLAGLMLEIVTTLRRGEVGLDLVAALSMLAAIIFGEPLAGNIVALMYSGGQFLESYAEGRARREMTALLDRVAREASRYVDGTIETVPISELRPGDRILVRQGEVAPVDGVLLSEGATLDLSALTGESLPAKLREGDEVLSGSANVGAPFDLRATRAAGESTYANIVRLVRQAQERKAPIVRIADRFAVWFLLLTLLIAGAAWWITGDRIRALAVLVVATPCPLILALPVALIAGMSRLAREGVLIKSGGALEMLAKVRTAILDKTGTLTFGEAHIVAMRTVDGWDATEMLRLAASLDQASGHVIARALVREARGRGLHLSTPSGVTEVGGTGIRGTVEGRDVVVGGSGFIHGIAPDRDPYSLRDGLPEGAVVVAVAVDGRLAGIIVLADDLRPDAASALDRLRAAGMDRIVIASGDRQDVVDAVANQLSVAVAHGELSPEAKLRIVEQETAGAPVLMVGDGVNDAPALASATVGVAMGARGSAASAESADVVLLVDRIDKLAVAVSVARRTRRIALESVIVGLGLSVVAMVVAAFGYLPPVAGALLQEVIDVAVILNALRALR</sequence>
<evidence type="ECO:0000256" key="2">
    <source>
        <dbReference type="ARBA" id="ARBA00006024"/>
    </source>
</evidence>
<keyword evidence="8" id="KW-0547">Nucleotide-binding</keyword>
<dbReference type="InterPro" id="IPR036412">
    <property type="entry name" value="HAD-like_sf"/>
</dbReference>